<comment type="caution">
    <text evidence="1">The sequence shown here is derived from an EMBL/GenBank/DDBJ whole genome shotgun (WGS) entry which is preliminary data.</text>
</comment>
<accession>A0A0H2M241</accession>
<dbReference type="Proteomes" id="UP000035170">
    <property type="component" value="Unassembled WGS sequence"/>
</dbReference>
<reference evidence="1 2" key="1">
    <citation type="submission" date="2015-03" db="EMBL/GenBank/DDBJ databases">
        <title>Genome sequence of Variovorax paradoxus TBEA6.</title>
        <authorList>
            <person name="Poehlein A."/>
            <person name="Schuldes J."/>
            <person name="Wuebbeler J.H."/>
            <person name="Hiessl S."/>
            <person name="Steinbuechel A."/>
            <person name="Daniel R."/>
        </authorList>
    </citation>
    <scope>NUCLEOTIDE SEQUENCE [LARGE SCALE GENOMIC DNA]</scope>
    <source>
        <strain evidence="1 2">TBEA6</strain>
    </source>
</reference>
<evidence type="ECO:0000313" key="2">
    <source>
        <dbReference type="Proteomes" id="UP000035170"/>
    </source>
</evidence>
<sequence>MPMDLLKQIAASRLPVSFRTPKEIDEVRILRRAGLAIALIPAPADPLTLSGGEPAAQVLALTEKGREELARIRYPGDLPPPKPRHPGLKGWLGAKRFGHGLQQVLPARGHDSRSYRNL</sequence>
<gene>
    <name evidence="1" type="ORF">VPARA_24150</name>
</gene>
<dbReference type="PATRIC" id="fig|34073.19.peg.2479"/>
<dbReference type="EMBL" id="JZWI01000011">
    <property type="protein sequence ID" value="KLN56473.1"/>
    <property type="molecule type" value="Genomic_DNA"/>
</dbReference>
<proteinExistence type="predicted"/>
<evidence type="ECO:0000313" key="1">
    <source>
        <dbReference type="EMBL" id="KLN56473.1"/>
    </source>
</evidence>
<dbReference type="AlphaFoldDB" id="A0A0H2M241"/>
<protein>
    <submittedName>
        <fullName evidence="1">Uncharacterized protein</fullName>
    </submittedName>
</protein>
<organism evidence="1 2">
    <name type="scientific">Variovorax paradoxus</name>
    <dbReference type="NCBI Taxonomy" id="34073"/>
    <lineage>
        <taxon>Bacteria</taxon>
        <taxon>Pseudomonadati</taxon>
        <taxon>Pseudomonadota</taxon>
        <taxon>Betaproteobacteria</taxon>
        <taxon>Burkholderiales</taxon>
        <taxon>Comamonadaceae</taxon>
        <taxon>Variovorax</taxon>
    </lineage>
</organism>
<dbReference type="RefSeq" id="WP_047784695.1">
    <property type="nucleotide sequence ID" value="NZ_JZWI01000011.1"/>
</dbReference>
<name>A0A0H2M241_VARPD</name>
<keyword evidence="2" id="KW-1185">Reference proteome</keyword>